<feature type="region of interest" description="Disordered" evidence="1">
    <location>
        <begin position="58"/>
        <end position="80"/>
    </location>
</feature>
<evidence type="ECO:0000313" key="2">
    <source>
        <dbReference type="EMBL" id="SEA69857.1"/>
    </source>
</evidence>
<sequence length="80" mass="8703">MLWNCLLFSGLGVVDVGYVGFGTGTGDGGLWERGHCRINSKLTGKANAIINLQFTGNRDQYGTSRTRSAHDQKGGMHHHQ</sequence>
<evidence type="ECO:0000313" key="3">
    <source>
        <dbReference type="Proteomes" id="UP000199397"/>
    </source>
</evidence>
<dbReference type="EMBL" id="FNQP01000011">
    <property type="protein sequence ID" value="SEA69857.1"/>
    <property type="molecule type" value="Genomic_DNA"/>
</dbReference>
<dbReference type="RefSeq" id="WP_139282161.1">
    <property type="nucleotide sequence ID" value="NZ_FNQP01000011.1"/>
</dbReference>
<gene>
    <name evidence="2" type="ORF">SAMN05660964_02227</name>
</gene>
<dbReference type="Proteomes" id="UP000199397">
    <property type="component" value="Unassembled WGS sequence"/>
</dbReference>
<protein>
    <submittedName>
        <fullName evidence="2">Uncharacterized protein</fullName>
    </submittedName>
</protein>
<dbReference type="STRING" id="525918.SAMN05660964_02227"/>
<reference evidence="2 3" key="1">
    <citation type="submission" date="2016-10" db="EMBL/GenBank/DDBJ databases">
        <authorList>
            <person name="de Groot N.N."/>
        </authorList>
    </citation>
    <scope>NUCLEOTIDE SEQUENCE [LARGE SCALE GENOMIC DNA]</scope>
    <source>
        <strain evidence="2 3">DSM 21228</strain>
    </source>
</reference>
<keyword evidence="3" id="KW-1185">Reference proteome</keyword>
<proteinExistence type="predicted"/>
<name>A0A1H4DB20_9GAMM</name>
<accession>A0A1H4DB20</accession>
<dbReference type="AlphaFoldDB" id="A0A1H4DB20"/>
<evidence type="ECO:0000256" key="1">
    <source>
        <dbReference type="SAM" id="MobiDB-lite"/>
    </source>
</evidence>
<organism evidence="2 3">
    <name type="scientific">Thiothrix caldifontis</name>
    <dbReference type="NCBI Taxonomy" id="525918"/>
    <lineage>
        <taxon>Bacteria</taxon>
        <taxon>Pseudomonadati</taxon>
        <taxon>Pseudomonadota</taxon>
        <taxon>Gammaproteobacteria</taxon>
        <taxon>Thiotrichales</taxon>
        <taxon>Thiotrichaceae</taxon>
        <taxon>Thiothrix</taxon>
    </lineage>
</organism>